<comment type="caution">
    <text evidence="1">The sequence shown here is derived from an EMBL/GenBank/DDBJ whole genome shotgun (WGS) entry which is preliminary data.</text>
</comment>
<keyword evidence="2" id="KW-1185">Reference proteome</keyword>
<organism evidence="1 2">
    <name type="scientific">Dreissena polymorpha</name>
    <name type="common">Zebra mussel</name>
    <name type="synonym">Mytilus polymorpha</name>
    <dbReference type="NCBI Taxonomy" id="45954"/>
    <lineage>
        <taxon>Eukaryota</taxon>
        <taxon>Metazoa</taxon>
        <taxon>Spiralia</taxon>
        <taxon>Lophotrochozoa</taxon>
        <taxon>Mollusca</taxon>
        <taxon>Bivalvia</taxon>
        <taxon>Autobranchia</taxon>
        <taxon>Heteroconchia</taxon>
        <taxon>Euheterodonta</taxon>
        <taxon>Imparidentia</taxon>
        <taxon>Neoheterodontei</taxon>
        <taxon>Myida</taxon>
        <taxon>Dreissenoidea</taxon>
        <taxon>Dreissenidae</taxon>
        <taxon>Dreissena</taxon>
    </lineage>
</organism>
<reference evidence="1" key="2">
    <citation type="submission" date="2020-11" db="EMBL/GenBank/DDBJ databases">
        <authorList>
            <person name="McCartney M.A."/>
            <person name="Auch B."/>
            <person name="Kono T."/>
            <person name="Mallez S."/>
            <person name="Becker A."/>
            <person name="Gohl D.M."/>
            <person name="Silverstein K.A.T."/>
            <person name="Koren S."/>
            <person name="Bechman K.B."/>
            <person name="Herman A."/>
            <person name="Abrahante J.E."/>
            <person name="Garbe J."/>
        </authorList>
    </citation>
    <scope>NUCLEOTIDE SEQUENCE</scope>
    <source>
        <strain evidence="1">Duluth1</strain>
        <tissue evidence="1">Whole animal</tissue>
    </source>
</reference>
<evidence type="ECO:0000313" key="2">
    <source>
        <dbReference type="Proteomes" id="UP000828390"/>
    </source>
</evidence>
<proteinExistence type="predicted"/>
<sequence length="67" mass="7482">MLAKAVMVKQDYQCMVQAVLDDVEATAENSPLDVEGFDDDMSKMFKVISPYKTNRGKLTVQLLGIQL</sequence>
<accession>A0A9D4HZH0</accession>
<dbReference type="Proteomes" id="UP000828390">
    <property type="component" value="Unassembled WGS sequence"/>
</dbReference>
<gene>
    <name evidence="1" type="ORF">DPMN_045170</name>
</gene>
<evidence type="ECO:0000313" key="1">
    <source>
        <dbReference type="EMBL" id="KAH3738533.1"/>
    </source>
</evidence>
<name>A0A9D4HZH0_DREPO</name>
<dbReference type="EMBL" id="JAIWYP010000011">
    <property type="protein sequence ID" value="KAH3738533.1"/>
    <property type="molecule type" value="Genomic_DNA"/>
</dbReference>
<reference evidence="1" key="1">
    <citation type="journal article" date="2019" name="bioRxiv">
        <title>The Genome of the Zebra Mussel, Dreissena polymorpha: A Resource for Invasive Species Research.</title>
        <authorList>
            <person name="McCartney M.A."/>
            <person name="Auch B."/>
            <person name="Kono T."/>
            <person name="Mallez S."/>
            <person name="Zhang Y."/>
            <person name="Obille A."/>
            <person name="Becker A."/>
            <person name="Abrahante J.E."/>
            <person name="Garbe J."/>
            <person name="Badalamenti J.P."/>
            <person name="Herman A."/>
            <person name="Mangelson H."/>
            <person name="Liachko I."/>
            <person name="Sullivan S."/>
            <person name="Sone E.D."/>
            <person name="Koren S."/>
            <person name="Silverstein K.A.T."/>
            <person name="Beckman K.B."/>
            <person name="Gohl D.M."/>
        </authorList>
    </citation>
    <scope>NUCLEOTIDE SEQUENCE</scope>
    <source>
        <strain evidence="1">Duluth1</strain>
        <tissue evidence="1">Whole animal</tissue>
    </source>
</reference>
<dbReference type="AlphaFoldDB" id="A0A9D4HZH0"/>
<protein>
    <submittedName>
        <fullName evidence="1">Uncharacterized protein</fullName>
    </submittedName>
</protein>